<dbReference type="SUPFAM" id="SSF46785">
    <property type="entry name" value="Winged helix' DNA-binding domain"/>
    <property type="match status" value="1"/>
</dbReference>
<keyword evidence="4" id="KW-0804">Transcription</keyword>
<dbReference type="EMBL" id="BMMZ01000008">
    <property type="protein sequence ID" value="GGL71944.1"/>
    <property type="molecule type" value="Genomic_DNA"/>
</dbReference>
<protein>
    <recommendedName>
        <fullName evidence="7">Transcriptional regulator</fullName>
    </recommendedName>
</protein>
<dbReference type="RefSeq" id="WP_308422951.1">
    <property type="nucleotide sequence ID" value="NZ_BMMZ01000008.1"/>
</dbReference>
<dbReference type="Gene3D" id="1.10.10.10">
    <property type="entry name" value="Winged helix-like DNA-binding domain superfamily/Winged helix DNA-binding domain"/>
    <property type="match status" value="1"/>
</dbReference>
<comment type="similarity">
    <text evidence="1">Belongs to the BlaI transcriptional regulatory family.</text>
</comment>
<dbReference type="GO" id="GO:0003677">
    <property type="term" value="F:DNA binding"/>
    <property type="evidence" value="ECO:0007669"/>
    <property type="project" value="UniProtKB-KW"/>
</dbReference>
<dbReference type="GO" id="GO:0045892">
    <property type="term" value="P:negative regulation of DNA-templated transcription"/>
    <property type="evidence" value="ECO:0007669"/>
    <property type="project" value="InterPro"/>
</dbReference>
<name>A0A917SDA8_9ACTN</name>
<evidence type="ECO:0000256" key="1">
    <source>
        <dbReference type="ARBA" id="ARBA00011046"/>
    </source>
</evidence>
<organism evidence="5 6">
    <name type="scientific">Microlunatus endophyticus</name>
    <dbReference type="NCBI Taxonomy" id="1716077"/>
    <lineage>
        <taxon>Bacteria</taxon>
        <taxon>Bacillati</taxon>
        <taxon>Actinomycetota</taxon>
        <taxon>Actinomycetes</taxon>
        <taxon>Propionibacteriales</taxon>
        <taxon>Propionibacteriaceae</taxon>
        <taxon>Microlunatus</taxon>
    </lineage>
</organism>
<accession>A0A917SDA8</accession>
<gene>
    <name evidence="5" type="ORF">GCM10011575_32840</name>
</gene>
<dbReference type="Proteomes" id="UP000613840">
    <property type="component" value="Unassembled WGS sequence"/>
</dbReference>
<evidence type="ECO:0000256" key="2">
    <source>
        <dbReference type="ARBA" id="ARBA00023015"/>
    </source>
</evidence>
<dbReference type="PIRSF" id="PIRSF019455">
    <property type="entry name" value="CopR_AtkY"/>
    <property type="match status" value="1"/>
</dbReference>
<reference evidence="5" key="1">
    <citation type="journal article" date="2014" name="Int. J. Syst. Evol. Microbiol.">
        <title>Complete genome sequence of Corynebacterium casei LMG S-19264T (=DSM 44701T), isolated from a smear-ripened cheese.</title>
        <authorList>
            <consortium name="US DOE Joint Genome Institute (JGI-PGF)"/>
            <person name="Walter F."/>
            <person name="Albersmeier A."/>
            <person name="Kalinowski J."/>
            <person name="Ruckert C."/>
        </authorList>
    </citation>
    <scope>NUCLEOTIDE SEQUENCE</scope>
    <source>
        <strain evidence="5">CGMCC 4.7306</strain>
    </source>
</reference>
<dbReference type="AlphaFoldDB" id="A0A917SDA8"/>
<evidence type="ECO:0000256" key="4">
    <source>
        <dbReference type="ARBA" id="ARBA00023163"/>
    </source>
</evidence>
<dbReference type="InterPro" id="IPR036388">
    <property type="entry name" value="WH-like_DNA-bd_sf"/>
</dbReference>
<dbReference type="Pfam" id="PF03965">
    <property type="entry name" value="Penicillinase_R"/>
    <property type="match status" value="1"/>
</dbReference>
<evidence type="ECO:0008006" key="7">
    <source>
        <dbReference type="Google" id="ProtNLM"/>
    </source>
</evidence>
<evidence type="ECO:0000313" key="6">
    <source>
        <dbReference type="Proteomes" id="UP000613840"/>
    </source>
</evidence>
<dbReference type="InterPro" id="IPR005650">
    <property type="entry name" value="BlaI_family"/>
</dbReference>
<dbReference type="InterPro" id="IPR036390">
    <property type="entry name" value="WH_DNA-bd_sf"/>
</dbReference>
<evidence type="ECO:0000256" key="3">
    <source>
        <dbReference type="ARBA" id="ARBA00023125"/>
    </source>
</evidence>
<comment type="caution">
    <text evidence="5">The sequence shown here is derived from an EMBL/GenBank/DDBJ whole genome shotgun (WGS) entry which is preliminary data.</text>
</comment>
<evidence type="ECO:0000313" key="5">
    <source>
        <dbReference type="EMBL" id="GGL71944.1"/>
    </source>
</evidence>
<reference evidence="5" key="2">
    <citation type="submission" date="2020-09" db="EMBL/GenBank/DDBJ databases">
        <authorList>
            <person name="Sun Q."/>
            <person name="Zhou Y."/>
        </authorList>
    </citation>
    <scope>NUCLEOTIDE SEQUENCE</scope>
    <source>
        <strain evidence="5">CGMCC 4.7306</strain>
    </source>
</reference>
<keyword evidence="6" id="KW-1185">Reference proteome</keyword>
<sequence>MVNSLGDLERRVMEELWSSAAPRSVREVHAALIRDRDLAYTTVMTVLDRLAKKGLVVRESAGRAYLYAAVHTREEMVAEVMHDALDGSEQDRTAALVAFVGRVTPEEAATMREALARLEAKNPTPSPN</sequence>
<keyword evidence="3" id="KW-0238">DNA-binding</keyword>
<proteinExistence type="inferred from homology"/>
<keyword evidence="2" id="KW-0805">Transcription regulation</keyword>
<dbReference type="Gene3D" id="6.10.140.850">
    <property type="match status" value="1"/>
</dbReference>